<dbReference type="InterPro" id="IPR043129">
    <property type="entry name" value="ATPase_NBD"/>
</dbReference>
<evidence type="ECO:0000256" key="4">
    <source>
        <dbReference type="ARBA" id="ARBA00022840"/>
    </source>
</evidence>
<keyword evidence="5" id="KW-0315">Glutamine amidotransferase</keyword>
<dbReference type="AlphaFoldDB" id="A0A645BAU7"/>
<evidence type="ECO:0000256" key="5">
    <source>
        <dbReference type="ARBA" id="ARBA00022962"/>
    </source>
</evidence>
<reference evidence="6" key="1">
    <citation type="submission" date="2019-08" db="EMBL/GenBank/DDBJ databases">
        <authorList>
            <person name="Kucharzyk K."/>
            <person name="Murdoch R.W."/>
            <person name="Higgins S."/>
            <person name="Loffler F."/>
        </authorList>
    </citation>
    <scope>NUCLEOTIDE SEQUENCE</scope>
</reference>
<proteinExistence type="predicted"/>
<dbReference type="CDD" id="cd06223">
    <property type="entry name" value="PRTases_typeI"/>
    <property type="match status" value="1"/>
</dbReference>
<dbReference type="InterPro" id="IPR000836">
    <property type="entry name" value="PRTase_dom"/>
</dbReference>
<dbReference type="GO" id="GO:0047761">
    <property type="term" value="F:butyrate kinase activity"/>
    <property type="evidence" value="ECO:0007669"/>
    <property type="project" value="UniProtKB-EC"/>
</dbReference>
<dbReference type="InterPro" id="IPR023865">
    <property type="entry name" value="Aliphatic_acid_kinase_CS"/>
</dbReference>
<evidence type="ECO:0000313" key="6">
    <source>
        <dbReference type="EMBL" id="MPM62527.1"/>
    </source>
</evidence>
<gene>
    <name evidence="6" type="primary">buk</name>
    <name evidence="6" type="ORF">SDC9_109400</name>
</gene>
<dbReference type="EMBL" id="VSSQ01018912">
    <property type="protein sequence ID" value="MPM62527.1"/>
    <property type="molecule type" value="Genomic_DNA"/>
</dbReference>
<dbReference type="PROSITE" id="PS01075">
    <property type="entry name" value="ACETATE_KINASE_1"/>
    <property type="match status" value="1"/>
</dbReference>
<keyword evidence="1 6" id="KW-0808">Transferase</keyword>
<evidence type="ECO:0000256" key="3">
    <source>
        <dbReference type="ARBA" id="ARBA00022777"/>
    </source>
</evidence>
<dbReference type="SUPFAM" id="SSF53067">
    <property type="entry name" value="Actin-like ATPase domain"/>
    <property type="match status" value="1"/>
</dbReference>
<dbReference type="EC" id="2.7.2.7" evidence="6"/>
<accession>A0A645BAU7</accession>
<name>A0A645BAU7_9ZZZZ</name>
<dbReference type="GO" id="GO:0005524">
    <property type="term" value="F:ATP binding"/>
    <property type="evidence" value="ECO:0007669"/>
    <property type="project" value="UniProtKB-KW"/>
</dbReference>
<evidence type="ECO:0000256" key="1">
    <source>
        <dbReference type="ARBA" id="ARBA00022679"/>
    </source>
</evidence>
<organism evidence="6">
    <name type="scientific">bioreactor metagenome</name>
    <dbReference type="NCBI Taxonomy" id="1076179"/>
    <lineage>
        <taxon>unclassified sequences</taxon>
        <taxon>metagenomes</taxon>
        <taxon>ecological metagenomes</taxon>
    </lineage>
</organism>
<evidence type="ECO:0000256" key="2">
    <source>
        <dbReference type="ARBA" id="ARBA00022741"/>
    </source>
</evidence>
<dbReference type="InterPro" id="IPR029057">
    <property type="entry name" value="PRTase-like"/>
</dbReference>
<keyword evidence="4" id="KW-0067">ATP-binding</keyword>
<dbReference type="NCBIfam" id="NF002834">
    <property type="entry name" value="PRK03011.1-5"/>
    <property type="match status" value="1"/>
</dbReference>
<keyword evidence="3 6" id="KW-0418">Kinase</keyword>
<dbReference type="PANTHER" id="PTHR11907">
    <property type="entry name" value="AMIDOPHOSPHORIBOSYLTRANSFERASE"/>
    <property type="match status" value="1"/>
</dbReference>
<comment type="caution">
    <text evidence="6">The sequence shown here is derived from an EMBL/GenBank/DDBJ whole genome shotgun (WGS) entry which is preliminary data.</text>
</comment>
<dbReference type="Gene3D" id="3.40.50.2020">
    <property type="match status" value="1"/>
</dbReference>
<dbReference type="SUPFAM" id="SSF53271">
    <property type="entry name" value="PRTase-like"/>
    <property type="match status" value="1"/>
</dbReference>
<protein>
    <submittedName>
        <fullName evidence="6">Butyrate kinase</fullName>
        <ecNumber evidence="6">2.7.2.7</ecNumber>
    </submittedName>
</protein>
<sequence>MKILAVNPGSTSTKIAVFEDLRPLFEAGVELTDVRRSAFAAVLDQLEMRCALISRALSEAGFAEDAFDAVVGRGGLLAPMPSGTYLVNDAMKDYLTEAPRGEHASNLGAFIAERFAGRSGCRAYIVDPVSVDELSDVARISGAPEIERGSLVHALNQKAMGRKAAAAFGKRYEDCRFVVAHLGNGASMAADDAETIPGVDSVCGIPDSGIAHAIGYSNASGKPYRRSFVKYTPTWPRSFMPQNQSVRDLIARMKLIPVQTEIEGKRMLFCDDSIVRGTQLKDTVVRLYERGAKAVHMRSACPPLLFGCRFLNFSRSRCELDLAARRAIAKLEKCSDPTDEMIEPYLEFDSEKYRAMVEEIRKSLNLHTLKFQKLEKLIEAIGIDPSKVCTYCWNGRDVDVNTVEFE</sequence>
<dbReference type="Gene3D" id="3.30.420.40">
    <property type="match status" value="1"/>
</dbReference>
<keyword evidence="2" id="KW-0547">Nucleotide-binding</keyword>